<gene>
    <name evidence="1" type="ORF">B6N60_05180</name>
</gene>
<protein>
    <submittedName>
        <fullName evidence="1">Uncharacterized protein</fullName>
    </submittedName>
</protein>
<proteinExistence type="predicted"/>
<evidence type="ECO:0000313" key="1">
    <source>
        <dbReference type="EMBL" id="QXE26448.1"/>
    </source>
</evidence>
<name>A0A975TCU1_9NOST</name>
<keyword evidence="2" id="KW-1185">Reference proteome</keyword>
<dbReference type="AlphaFoldDB" id="A0A975TCU1"/>
<sequence>MGIWEGDRCLGIVGERSLFNEKIEGDIMAVMQYGKQL</sequence>
<reference evidence="1" key="1">
    <citation type="submission" date="2017-04" db="EMBL/GenBank/DDBJ databases">
        <title>Genome deletions in a multicellular cyanobacterial endosymbiont for morphological adaptation in marine diatoms.</title>
        <authorList>
            <person name="Wang Y."/>
            <person name="Gao H."/>
            <person name="Li R."/>
            <person name="Xu X."/>
        </authorList>
    </citation>
    <scope>NUCLEOTIDE SEQUENCE</scope>
    <source>
        <strain evidence="1">FACHB 800</strain>
    </source>
</reference>
<dbReference type="Proteomes" id="UP000683511">
    <property type="component" value="Chromosome"/>
</dbReference>
<dbReference type="KEGG" id="rsin:B6N60_05180"/>
<dbReference type="EMBL" id="CP021056">
    <property type="protein sequence ID" value="QXE26448.1"/>
    <property type="molecule type" value="Genomic_DNA"/>
</dbReference>
<accession>A0A975TCU1</accession>
<evidence type="ECO:0000313" key="2">
    <source>
        <dbReference type="Proteomes" id="UP000683511"/>
    </source>
</evidence>
<organism evidence="1 2">
    <name type="scientific">Richelia sinica FACHB-800</name>
    <dbReference type="NCBI Taxonomy" id="1357546"/>
    <lineage>
        <taxon>Bacteria</taxon>
        <taxon>Bacillati</taxon>
        <taxon>Cyanobacteriota</taxon>
        <taxon>Cyanophyceae</taxon>
        <taxon>Nostocales</taxon>
        <taxon>Nostocaceae</taxon>
        <taxon>Richelia</taxon>
    </lineage>
</organism>